<evidence type="ECO:0000313" key="9">
    <source>
        <dbReference type="Proteomes" id="UP000306509"/>
    </source>
</evidence>
<protein>
    <submittedName>
        <fullName evidence="8">Na(+)/drug antiporter</fullName>
    </submittedName>
</protein>
<keyword evidence="9" id="KW-1185">Reference proteome</keyword>
<keyword evidence="3" id="KW-1003">Cell membrane</keyword>
<dbReference type="GO" id="GO:0042910">
    <property type="term" value="F:xenobiotic transmembrane transporter activity"/>
    <property type="evidence" value="ECO:0007669"/>
    <property type="project" value="InterPro"/>
</dbReference>
<proteinExistence type="predicted"/>
<dbReference type="PANTHER" id="PTHR42925:SF1">
    <property type="entry name" value="VIRULENCE FACTOR MVIN"/>
    <property type="match status" value="1"/>
</dbReference>
<evidence type="ECO:0000256" key="4">
    <source>
        <dbReference type="ARBA" id="ARBA00022692"/>
    </source>
</evidence>
<dbReference type="OrthoDB" id="62420at2"/>
<feature type="transmembrane region" description="Helical" evidence="7">
    <location>
        <begin position="165"/>
        <end position="188"/>
    </location>
</feature>
<evidence type="ECO:0000256" key="5">
    <source>
        <dbReference type="ARBA" id="ARBA00022989"/>
    </source>
</evidence>
<dbReference type="PIRSF" id="PIRSF006603">
    <property type="entry name" value="DinF"/>
    <property type="match status" value="1"/>
</dbReference>
<feature type="transmembrane region" description="Helical" evidence="7">
    <location>
        <begin position="134"/>
        <end position="153"/>
    </location>
</feature>
<evidence type="ECO:0000256" key="3">
    <source>
        <dbReference type="ARBA" id="ARBA00022475"/>
    </source>
</evidence>
<evidence type="ECO:0000313" key="8">
    <source>
        <dbReference type="EMBL" id="TLC99233.1"/>
    </source>
</evidence>
<evidence type="ECO:0000256" key="2">
    <source>
        <dbReference type="ARBA" id="ARBA00022448"/>
    </source>
</evidence>
<comment type="subcellular location">
    <subcellularLocation>
        <location evidence="1">Cell membrane</location>
        <topology evidence="1">Multi-pass membrane protein</topology>
    </subcellularLocation>
</comment>
<dbReference type="CDD" id="cd13134">
    <property type="entry name" value="MATE_like_8"/>
    <property type="match status" value="1"/>
</dbReference>
<dbReference type="RefSeq" id="WP_027295484.1">
    <property type="nucleotide sequence ID" value="NZ_CABMJZ010000023.1"/>
</dbReference>
<dbReference type="Pfam" id="PF01554">
    <property type="entry name" value="MatE"/>
    <property type="match status" value="2"/>
</dbReference>
<name>A0A4U8Q4R6_9FIRM</name>
<sequence length="453" mass="49976">MEEQTGQVRINTTSRVFKMSIPIFVELMLQLLVGNIDQIMISQYSQKSVAAIVNGNQIMNLVIIVLNMISMATTVILSQFLGAKDDENASKTCMVSLTLITGVSVVITLIVMLANKPIFTMMKLQQEIMGETRSYLMIVGSFILVQGLYLNFAAILRTYTLMKEVMYVSVIMNILNIAGNAILINGWLGFPQLGIAGAATSTVISKTIGLLLIILLFVKKVRLPLGLRFLMPFPKKLLGNLCKIAFPSGAESFSYNVSQICILGIVNTFGTMVTATKGYCSILANLSYVYAVALSQATQIVLGYLLGLKKIEDIQKRVWSTMKICLCVCLGVTLLLFINSNLVFRMFTSDPEVLALGRRILFLEFFLEIGRAINIIMTRSLIAVGDAKTPMIAGITGEWLIAFGMAYVFGITFGWGLEGVWIAMALDECTRGLVYVIRFRQAKWKRLAYGNAA</sequence>
<dbReference type="EMBL" id="QGQD01000073">
    <property type="protein sequence ID" value="TLC99233.1"/>
    <property type="molecule type" value="Genomic_DNA"/>
</dbReference>
<keyword evidence="5 7" id="KW-1133">Transmembrane helix</keyword>
<feature type="transmembrane region" description="Helical" evidence="7">
    <location>
        <begin position="61"/>
        <end position="81"/>
    </location>
</feature>
<reference evidence="8 9" key="1">
    <citation type="journal article" date="2019" name="Anaerobe">
        <title>Detection of Robinsoniella peoriensis in multiple bone samples of a trauma patient.</title>
        <authorList>
            <person name="Schrottner P."/>
            <person name="Hartwich K."/>
            <person name="Bunk B."/>
            <person name="Schober I."/>
            <person name="Helbig S."/>
            <person name="Rudolph W.W."/>
            <person name="Gunzer F."/>
        </authorList>
    </citation>
    <scope>NUCLEOTIDE SEQUENCE [LARGE SCALE GENOMIC DNA]</scope>
    <source>
        <strain evidence="8 9">DSM 106044</strain>
    </source>
</reference>
<dbReference type="InterPro" id="IPR002528">
    <property type="entry name" value="MATE_fam"/>
</dbReference>
<evidence type="ECO:0000256" key="6">
    <source>
        <dbReference type="ARBA" id="ARBA00023136"/>
    </source>
</evidence>
<feature type="transmembrane region" description="Helical" evidence="7">
    <location>
        <begin position="253"/>
        <end position="275"/>
    </location>
</feature>
<organism evidence="8 9">
    <name type="scientific">Robinsoniella peoriensis</name>
    <dbReference type="NCBI Taxonomy" id="180332"/>
    <lineage>
        <taxon>Bacteria</taxon>
        <taxon>Bacillati</taxon>
        <taxon>Bacillota</taxon>
        <taxon>Clostridia</taxon>
        <taxon>Lachnospirales</taxon>
        <taxon>Lachnospiraceae</taxon>
        <taxon>Robinsoniella</taxon>
    </lineage>
</organism>
<dbReference type="GO" id="GO:0015297">
    <property type="term" value="F:antiporter activity"/>
    <property type="evidence" value="ECO:0007669"/>
    <property type="project" value="InterPro"/>
</dbReference>
<accession>A0A4U8Q4R6</accession>
<dbReference type="STRING" id="180332.GCA_000797495_02248"/>
<dbReference type="InterPro" id="IPR047135">
    <property type="entry name" value="YsiQ"/>
</dbReference>
<dbReference type="PANTHER" id="PTHR42925">
    <property type="entry name" value="MULTIDRUG AND TOXIN EFFLUX PROTEIN MATE FAMILY"/>
    <property type="match status" value="1"/>
</dbReference>
<feature type="transmembrane region" description="Helical" evidence="7">
    <location>
        <begin position="360"/>
        <end position="377"/>
    </location>
</feature>
<feature type="transmembrane region" description="Helical" evidence="7">
    <location>
        <begin position="21"/>
        <end position="41"/>
    </location>
</feature>
<keyword evidence="2" id="KW-0813">Transport</keyword>
<evidence type="ECO:0000256" key="7">
    <source>
        <dbReference type="SAM" id="Phobius"/>
    </source>
</evidence>
<feature type="transmembrane region" description="Helical" evidence="7">
    <location>
        <begin position="93"/>
        <end position="114"/>
    </location>
</feature>
<gene>
    <name evidence="8" type="primary">norM_3</name>
    <name evidence="8" type="ORF">DSM106044_03916</name>
</gene>
<dbReference type="InterPro" id="IPR048279">
    <property type="entry name" value="MdtK-like"/>
</dbReference>
<dbReference type="GO" id="GO:0005886">
    <property type="term" value="C:plasma membrane"/>
    <property type="evidence" value="ECO:0007669"/>
    <property type="project" value="UniProtKB-SubCell"/>
</dbReference>
<keyword evidence="4 7" id="KW-0812">Transmembrane</keyword>
<feature type="transmembrane region" description="Helical" evidence="7">
    <location>
        <begin position="287"/>
        <end position="306"/>
    </location>
</feature>
<feature type="transmembrane region" description="Helical" evidence="7">
    <location>
        <begin position="389"/>
        <end position="413"/>
    </location>
</feature>
<dbReference type="NCBIfam" id="TIGR00797">
    <property type="entry name" value="matE"/>
    <property type="match status" value="1"/>
</dbReference>
<feature type="transmembrane region" description="Helical" evidence="7">
    <location>
        <begin position="194"/>
        <end position="218"/>
    </location>
</feature>
<comment type="caution">
    <text evidence="8">The sequence shown here is derived from an EMBL/GenBank/DDBJ whole genome shotgun (WGS) entry which is preliminary data.</text>
</comment>
<evidence type="ECO:0000256" key="1">
    <source>
        <dbReference type="ARBA" id="ARBA00004651"/>
    </source>
</evidence>
<feature type="transmembrane region" description="Helical" evidence="7">
    <location>
        <begin position="318"/>
        <end position="340"/>
    </location>
</feature>
<dbReference type="Proteomes" id="UP000306509">
    <property type="component" value="Unassembled WGS sequence"/>
</dbReference>
<dbReference type="AlphaFoldDB" id="A0A4U8Q4R6"/>
<keyword evidence="6 7" id="KW-0472">Membrane</keyword>